<protein>
    <submittedName>
        <fullName evidence="1">Uncharacterized protein</fullName>
    </submittedName>
</protein>
<dbReference type="Proteomes" id="UP000298860">
    <property type="component" value="Unassembled WGS sequence"/>
</dbReference>
<reference evidence="2" key="1">
    <citation type="submission" date="2019-04" db="EMBL/GenBank/DDBJ databases">
        <title>Draft genome sequence of Pseudonocardiaceae bacterium SL3-2-4.</title>
        <authorList>
            <person name="Ningsih F."/>
            <person name="Yokota A."/>
            <person name="Sakai Y."/>
            <person name="Nanatani K."/>
            <person name="Yabe S."/>
            <person name="Oetari A."/>
            <person name="Sjamsuridzal W."/>
        </authorList>
    </citation>
    <scope>NUCLEOTIDE SEQUENCE [LARGE SCALE GENOMIC DNA]</scope>
    <source>
        <strain evidence="2">SL3-2-4</strain>
    </source>
</reference>
<dbReference type="OrthoDB" id="9811352at2"/>
<dbReference type="EMBL" id="BJFL01000010">
    <property type="protein sequence ID" value="GDY30834.1"/>
    <property type="molecule type" value="Genomic_DNA"/>
</dbReference>
<evidence type="ECO:0000313" key="2">
    <source>
        <dbReference type="Proteomes" id="UP000298860"/>
    </source>
</evidence>
<proteinExistence type="predicted"/>
<accession>A0A4D4J5U4</accession>
<gene>
    <name evidence="1" type="ORF">GTS_24670</name>
</gene>
<comment type="caution">
    <text evidence="1">The sequence shown here is derived from an EMBL/GenBank/DDBJ whole genome shotgun (WGS) entry which is preliminary data.</text>
</comment>
<organism evidence="1 2">
    <name type="scientific">Gandjariella thermophila</name>
    <dbReference type="NCBI Taxonomy" id="1931992"/>
    <lineage>
        <taxon>Bacteria</taxon>
        <taxon>Bacillati</taxon>
        <taxon>Actinomycetota</taxon>
        <taxon>Actinomycetes</taxon>
        <taxon>Pseudonocardiales</taxon>
        <taxon>Pseudonocardiaceae</taxon>
        <taxon>Gandjariella</taxon>
    </lineage>
</organism>
<name>A0A4D4J5U4_9PSEU</name>
<keyword evidence="2" id="KW-1185">Reference proteome</keyword>
<evidence type="ECO:0000313" key="1">
    <source>
        <dbReference type="EMBL" id="GDY30834.1"/>
    </source>
</evidence>
<sequence>MLAGAVLGGVLHVVAQAVSCDDDPSVAHPVCRVVRKDWGVPVRVTERGVRRLPLVMGGIDGVPE</sequence>
<dbReference type="AlphaFoldDB" id="A0A4D4J5U4"/>